<reference evidence="2" key="1">
    <citation type="submission" date="2023-03" db="EMBL/GenBank/DDBJ databases">
        <title>Massive genome expansion in bonnet fungi (Mycena s.s.) driven by repeated elements and novel gene families across ecological guilds.</title>
        <authorList>
            <consortium name="Lawrence Berkeley National Laboratory"/>
            <person name="Harder C.B."/>
            <person name="Miyauchi S."/>
            <person name="Viragh M."/>
            <person name="Kuo A."/>
            <person name="Thoen E."/>
            <person name="Andreopoulos B."/>
            <person name="Lu D."/>
            <person name="Skrede I."/>
            <person name="Drula E."/>
            <person name="Henrissat B."/>
            <person name="Morin E."/>
            <person name="Kohler A."/>
            <person name="Barry K."/>
            <person name="LaButti K."/>
            <person name="Morin E."/>
            <person name="Salamov A."/>
            <person name="Lipzen A."/>
            <person name="Mereny Z."/>
            <person name="Hegedus B."/>
            <person name="Baldrian P."/>
            <person name="Stursova M."/>
            <person name="Weitz H."/>
            <person name="Taylor A."/>
            <person name="Grigoriev I.V."/>
            <person name="Nagy L.G."/>
            <person name="Martin F."/>
            <person name="Kauserud H."/>
        </authorList>
    </citation>
    <scope>NUCLEOTIDE SEQUENCE</scope>
    <source>
        <strain evidence="2">CBHHK002</strain>
    </source>
</reference>
<accession>A0AAD7E7X4</accession>
<dbReference type="Proteomes" id="UP001218218">
    <property type="component" value="Unassembled WGS sequence"/>
</dbReference>
<sequence length="182" mass="20669">MSGAQEPKGTRSSFVLILFSNCALTISTVAKAPTSHWKPFTTENRPTWVLPNPFETYSLGEYNQDEQGPRSLTVFELTKYELSWALRSKPDQQPKAANPHICRKWCQEALEQAAVEVTASEDSPELRLTEKMIDYVLVELDGYAKIADNEWNRARLLRGNMVFGQADCEDLLERPKVIFSRG</sequence>
<feature type="signal peptide" evidence="1">
    <location>
        <begin position="1"/>
        <end position="30"/>
    </location>
</feature>
<dbReference type="EMBL" id="JARIHO010000117">
    <property type="protein sequence ID" value="KAJ7302347.1"/>
    <property type="molecule type" value="Genomic_DNA"/>
</dbReference>
<name>A0AAD7E7X4_9AGAR</name>
<proteinExistence type="predicted"/>
<comment type="caution">
    <text evidence="2">The sequence shown here is derived from an EMBL/GenBank/DDBJ whole genome shotgun (WGS) entry which is preliminary data.</text>
</comment>
<keyword evidence="3" id="KW-1185">Reference proteome</keyword>
<protein>
    <submittedName>
        <fullName evidence="2">Uncharacterized protein</fullName>
    </submittedName>
</protein>
<dbReference type="AlphaFoldDB" id="A0AAD7E7X4"/>
<evidence type="ECO:0000256" key="1">
    <source>
        <dbReference type="SAM" id="SignalP"/>
    </source>
</evidence>
<evidence type="ECO:0000313" key="3">
    <source>
        <dbReference type="Proteomes" id="UP001218218"/>
    </source>
</evidence>
<keyword evidence="1" id="KW-0732">Signal</keyword>
<organism evidence="2 3">
    <name type="scientific">Mycena albidolilacea</name>
    <dbReference type="NCBI Taxonomy" id="1033008"/>
    <lineage>
        <taxon>Eukaryota</taxon>
        <taxon>Fungi</taxon>
        <taxon>Dikarya</taxon>
        <taxon>Basidiomycota</taxon>
        <taxon>Agaricomycotina</taxon>
        <taxon>Agaricomycetes</taxon>
        <taxon>Agaricomycetidae</taxon>
        <taxon>Agaricales</taxon>
        <taxon>Marasmiineae</taxon>
        <taxon>Mycenaceae</taxon>
        <taxon>Mycena</taxon>
    </lineage>
</organism>
<gene>
    <name evidence="2" type="ORF">DFH08DRAFT_905412</name>
</gene>
<feature type="chain" id="PRO_5042016637" evidence="1">
    <location>
        <begin position="31"/>
        <end position="182"/>
    </location>
</feature>
<evidence type="ECO:0000313" key="2">
    <source>
        <dbReference type="EMBL" id="KAJ7302347.1"/>
    </source>
</evidence>